<protein>
    <recommendedName>
        <fullName evidence="10">DoxX family protein</fullName>
    </recommendedName>
</protein>
<evidence type="ECO:0000313" key="8">
    <source>
        <dbReference type="EMBL" id="OGI37467.1"/>
    </source>
</evidence>
<evidence type="ECO:0000256" key="4">
    <source>
        <dbReference type="ARBA" id="ARBA00022692"/>
    </source>
</evidence>
<dbReference type="PANTHER" id="PTHR33452:SF1">
    <property type="entry name" value="INNER MEMBRANE PROTEIN YPHA-RELATED"/>
    <property type="match status" value="1"/>
</dbReference>
<comment type="subcellular location">
    <subcellularLocation>
        <location evidence="1">Cell membrane</location>
        <topology evidence="1">Multi-pass membrane protein</topology>
    </subcellularLocation>
</comment>
<feature type="transmembrane region" description="Helical" evidence="7">
    <location>
        <begin position="12"/>
        <end position="34"/>
    </location>
</feature>
<evidence type="ECO:0000256" key="3">
    <source>
        <dbReference type="ARBA" id="ARBA00022475"/>
    </source>
</evidence>
<evidence type="ECO:0000256" key="5">
    <source>
        <dbReference type="ARBA" id="ARBA00022989"/>
    </source>
</evidence>
<dbReference type="STRING" id="1817756.A2140_05045"/>
<proteinExistence type="inferred from homology"/>
<name>A0A1F6SWZ7_9PROT</name>
<keyword evidence="3" id="KW-1003">Cell membrane</keyword>
<evidence type="ECO:0000256" key="2">
    <source>
        <dbReference type="ARBA" id="ARBA00006679"/>
    </source>
</evidence>
<keyword evidence="4 7" id="KW-0812">Transmembrane</keyword>
<dbReference type="EMBL" id="MFSQ01000145">
    <property type="protein sequence ID" value="OGI37467.1"/>
    <property type="molecule type" value="Genomic_DNA"/>
</dbReference>
<gene>
    <name evidence="8" type="ORF">A2140_05045</name>
</gene>
<organism evidence="8 9">
    <name type="scientific">Candidatus Muproteobacteria bacterium RBG_16_62_13</name>
    <dbReference type="NCBI Taxonomy" id="1817756"/>
    <lineage>
        <taxon>Bacteria</taxon>
        <taxon>Pseudomonadati</taxon>
        <taxon>Pseudomonadota</taxon>
        <taxon>Candidatus Muproteobacteria</taxon>
    </lineage>
</organism>
<dbReference type="GO" id="GO:0005886">
    <property type="term" value="C:plasma membrane"/>
    <property type="evidence" value="ECO:0007669"/>
    <property type="project" value="UniProtKB-SubCell"/>
</dbReference>
<sequence>MPSFVNQFAPLAGRILISIIFIMSGISKITGFAGTSGWMASKGLPMADVLLAASIVIELGAAAMIVTGFKARWGAAALFLWMIPVTLVFHNFWTYPAAEQQIQSIMFFKNLGLMGGMLLIMGFGSGPLSVDKR</sequence>
<comment type="caution">
    <text evidence="8">The sequence shown here is derived from an EMBL/GenBank/DDBJ whole genome shotgun (WGS) entry which is preliminary data.</text>
</comment>
<evidence type="ECO:0000313" key="9">
    <source>
        <dbReference type="Proteomes" id="UP000178379"/>
    </source>
</evidence>
<comment type="similarity">
    <text evidence="2">Belongs to the DoxX family.</text>
</comment>
<feature type="transmembrane region" description="Helical" evidence="7">
    <location>
        <begin position="73"/>
        <end position="93"/>
    </location>
</feature>
<feature type="transmembrane region" description="Helical" evidence="7">
    <location>
        <begin position="105"/>
        <end position="124"/>
    </location>
</feature>
<reference evidence="8 9" key="1">
    <citation type="journal article" date="2016" name="Nat. Commun.">
        <title>Thousands of microbial genomes shed light on interconnected biogeochemical processes in an aquifer system.</title>
        <authorList>
            <person name="Anantharaman K."/>
            <person name="Brown C.T."/>
            <person name="Hug L.A."/>
            <person name="Sharon I."/>
            <person name="Castelle C.J."/>
            <person name="Probst A.J."/>
            <person name="Thomas B.C."/>
            <person name="Singh A."/>
            <person name="Wilkins M.J."/>
            <person name="Karaoz U."/>
            <person name="Brodie E.L."/>
            <person name="Williams K.H."/>
            <person name="Hubbard S.S."/>
            <person name="Banfield J.F."/>
        </authorList>
    </citation>
    <scope>NUCLEOTIDE SEQUENCE [LARGE SCALE GENOMIC DNA]</scope>
</reference>
<dbReference type="Proteomes" id="UP000178379">
    <property type="component" value="Unassembled WGS sequence"/>
</dbReference>
<keyword evidence="6 7" id="KW-0472">Membrane</keyword>
<dbReference type="AlphaFoldDB" id="A0A1F6SWZ7"/>
<dbReference type="Pfam" id="PF07681">
    <property type="entry name" value="DoxX"/>
    <property type="match status" value="1"/>
</dbReference>
<keyword evidence="5 7" id="KW-1133">Transmembrane helix</keyword>
<dbReference type="PANTHER" id="PTHR33452">
    <property type="entry name" value="OXIDOREDUCTASE CATD-RELATED"/>
    <property type="match status" value="1"/>
</dbReference>
<evidence type="ECO:0008006" key="10">
    <source>
        <dbReference type="Google" id="ProtNLM"/>
    </source>
</evidence>
<evidence type="ECO:0000256" key="6">
    <source>
        <dbReference type="ARBA" id="ARBA00023136"/>
    </source>
</evidence>
<dbReference type="InterPro" id="IPR051907">
    <property type="entry name" value="DoxX-like_oxidoreductase"/>
</dbReference>
<feature type="transmembrane region" description="Helical" evidence="7">
    <location>
        <begin position="46"/>
        <end position="67"/>
    </location>
</feature>
<accession>A0A1F6SWZ7</accession>
<evidence type="ECO:0000256" key="7">
    <source>
        <dbReference type="SAM" id="Phobius"/>
    </source>
</evidence>
<dbReference type="InterPro" id="IPR032808">
    <property type="entry name" value="DoxX"/>
</dbReference>
<evidence type="ECO:0000256" key="1">
    <source>
        <dbReference type="ARBA" id="ARBA00004651"/>
    </source>
</evidence>